<dbReference type="AlphaFoldDB" id="A0A183I9L3"/>
<protein>
    <recommendedName>
        <fullName evidence="5">Eukaryotic translation initiation factor 3 subunit p66</fullName>
    </recommendedName>
</protein>
<gene>
    <name evidence="6" type="ORF">SBAD_LOCUS307</name>
</gene>
<dbReference type="GO" id="GO:0003743">
    <property type="term" value="F:translation initiation factor activity"/>
    <property type="evidence" value="ECO:0007669"/>
    <property type="project" value="UniProtKB-KW"/>
</dbReference>
<dbReference type="GO" id="GO:0003723">
    <property type="term" value="F:RNA binding"/>
    <property type="evidence" value="ECO:0007669"/>
    <property type="project" value="UniProtKB-KW"/>
</dbReference>
<dbReference type="PANTHER" id="PTHR12399:SF0">
    <property type="entry name" value="EUKARYOTIC TRANSLATION INITIATION FACTOR 3 SUBUNIT D"/>
    <property type="match status" value="1"/>
</dbReference>
<evidence type="ECO:0000313" key="8">
    <source>
        <dbReference type="WBParaSite" id="SBAD_0000032501-mRNA-1"/>
    </source>
</evidence>
<keyword evidence="2" id="KW-0396">Initiation factor</keyword>
<evidence type="ECO:0000256" key="3">
    <source>
        <dbReference type="ARBA" id="ARBA00022884"/>
    </source>
</evidence>
<evidence type="ECO:0000313" key="7">
    <source>
        <dbReference type="Proteomes" id="UP000270296"/>
    </source>
</evidence>
<accession>A0A183I9L3</accession>
<dbReference type="WBParaSite" id="SBAD_0000032501-mRNA-1">
    <property type="protein sequence ID" value="SBAD_0000032501-mRNA-1"/>
    <property type="gene ID" value="SBAD_0000032501"/>
</dbReference>
<keyword evidence="7" id="KW-1185">Reference proteome</keyword>
<evidence type="ECO:0000256" key="1">
    <source>
        <dbReference type="ARBA" id="ARBA00022490"/>
    </source>
</evidence>
<evidence type="ECO:0000313" key="6">
    <source>
        <dbReference type="EMBL" id="VDO82165.1"/>
    </source>
</evidence>
<keyword evidence="1" id="KW-0963">Cytoplasm</keyword>
<keyword evidence="4" id="KW-0648">Protein biosynthesis</keyword>
<dbReference type="EMBL" id="UZAM01000635">
    <property type="protein sequence ID" value="VDO82165.1"/>
    <property type="molecule type" value="Genomic_DNA"/>
</dbReference>
<dbReference type="GO" id="GO:0005852">
    <property type="term" value="C:eukaryotic translation initiation factor 3 complex"/>
    <property type="evidence" value="ECO:0007669"/>
    <property type="project" value="InterPro"/>
</dbReference>
<name>A0A183I9L3_9BILA</name>
<sequence>MCCTRSVYSWDIVIHRVGSKLFFDRRPTSDLDYPTVSETAIEPPQEEGNTINSPRNLAIEAMYINRNFSQQVLKMGEEKFSFDHPNTPFAEDDASEASNIASVGYRQVELRTLKSHLCVCVHLLAREHQISVWVCRSKRQP</sequence>
<organism evidence="8">
    <name type="scientific">Soboliphyme baturini</name>
    <dbReference type="NCBI Taxonomy" id="241478"/>
    <lineage>
        <taxon>Eukaryota</taxon>
        <taxon>Metazoa</taxon>
        <taxon>Ecdysozoa</taxon>
        <taxon>Nematoda</taxon>
        <taxon>Enoplea</taxon>
        <taxon>Dorylaimia</taxon>
        <taxon>Dioctophymatida</taxon>
        <taxon>Dioctophymatoidea</taxon>
        <taxon>Soboliphymatidae</taxon>
        <taxon>Soboliphyme</taxon>
    </lineage>
</organism>
<dbReference type="Proteomes" id="UP000270296">
    <property type="component" value="Unassembled WGS sequence"/>
</dbReference>
<evidence type="ECO:0000256" key="2">
    <source>
        <dbReference type="ARBA" id="ARBA00022540"/>
    </source>
</evidence>
<evidence type="ECO:0000256" key="5">
    <source>
        <dbReference type="ARBA" id="ARBA00033202"/>
    </source>
</evidence>
<dbReference type="OrthoDB" id="16538at2759"/>
<proteinExistence type="predicted"/>
<dbReference type="PANTHER" id="PTHR12399">
    <property type="entry name" value="EUKARYOTIC TRANSLATION INITIATION FACTOR 3 SUBUNIT 7"/>
    <property type="match status" value="1"/>
</dbReference>
<reference evidence="8" key="1">
    <citation type="submission" date="2016-06" db="UniProtKB">
        <authorList>
            <consortium name="WormBaseParasite"/>
        </authorList>
    </citation>
    <scope>IDENTIFICATION</scope>
</reference>
<keyword evidence="3" id="KW-0694">RNA-binding</keyword>
<dbReference type="Pfam" id="PF05091">
    <property type="entry name" value="eIF-3_zeta"/>
    <property type="match status" value="1"/>
</dbReference>
<dbReference type="InterPro" id="IPR007783">
    <property type="entry name" value="eIF3d"/>
</dbReference>
<evidence type="ECO:0000256" key="4">
    <source>
        <dbReference type="ARBA" id="ARBA00022917"/>
    </source>
</evidence>
<reference evidence="6 7" key="2">
    <citation type="submission" date="2018-11" db="EMBL/GenBank/DDBJ databases">
        <authorList>
            <consortium name="Pathogen Informatics"/>
        </authorList>
    </citation>
    <scope>NUCLEOTIDE SEQUENCE [LARGE SCALE GENOMIC DNA]</scope>
</reference>